<dbReference type="NCBIfam" id="NF033550">
    <property type="entry name" value="transpos_ISL3"/>
    <property type="match status" value="1"/>
</dbReference>
<dbReference type="Proteomes" id="UP000199300">
    <property type="component" value="Unassembled WGS sequence"/>
</dbReference>
<organism evidence="4 5">
    <name type="scientific">Amphibacillus marinus</name>
    <dbReference type="NCBI Taxonomy" id="872970"/>
    <lineage>
        <taxon>Bacteria</taxon>
        <taxon>Bacillati</taxon>
        <taxon>Bacillota</taxon>
        <taxon>Bacilli</taxon>
        <taxon>Bacillales</taxon>
        <taxon>Bacillaceae</taxon>
        <taxon>Amphibacillus</taxon>
    </lineage>
</organism>
<dbReference type="OrthoDB" id="6197054at2"/>
<evidence type="ECO:0000313" key="5">
    <source>
        <dbReference type="Proteomes" id="UP000199300"/>
    </source>
</evidence>
<dbReference type="RefSeq" id="WP_091498345.1">
    <property type="nucleotide sequence ID" value="NZ_FODJ01000008.1"/>
</dbReference>
<evidence type="ECO:0000259" key="3">
    <source>
        <dbReference type="Pfam" id="PF14690"/>
    </source>
</evidence>
<dbReference type="InterPro" id="IPR029261">
    <property type="entry name" value="Transposase_Znf"/>
</dbReference>
<reference evidence="4 5" key="1">
    <citation type="submission" date="2016-10" db="EMBL/GenBank/DDBJ databases">
        <authorList>
            <person name="de Groot N.N."/>
        </authorList>
    </citation>
    <scope>NUCLEOTIDE SEQUENCE [LARGE SCALE GENOMIC DNA]</scope>
    <source>
        <strain evidence="4 5">CGMCC 1.10434</strain>
    </source>
</reference>
<dbReference type="AlphaFoldDB" id="A0A1H8Q7Q0"/>
<dbReference type="Pfam" id="PF13542">
    <property type="entry name" value="HTH_Tnp_ISL3"/>
    <property type="match status" value="1"/>
</dbReference>
<dbReference type="Pfam" id="PF14690">
    <property type="entry name" value="Zn_ribbon_ISL3"/>
    <property type="match status" value="1"/>
</dbReference>
<evidence type="ECO:0000313" key="4">
    <source>
        <dbReference type="EMBL" id="SEO50272.1"/>
    </source>
</evidence>
<feature type="domain" description="Transposase IS204/IS1001/IS1096/IS1165 zinc-finger" evidence="3">
    <location>
        <begin position="35"/>
        <end position="79"/>
    </location>
</feature>
<evidence type="ECO:0000259" key="1">
    <source>
        <dbReference type="Pfam" id="PF01610"/>
    </source>
</evidence>
<dbReference type="InterPro" id="IPR032877">
    <property type="entry name" value="Transposase_HTH"/>
</dbReference>
<accession>A0A1H8Q7Q0</accession>
<dbReference type="PANTHER" id="PTHR33498">
    <property type="entry name" value="TRANSPOSASE FOR INSERTION SEQUENCE ELEMENT IS1557"/>
    <property type="match status" value="1"/>
</dbReference>
<keyword evidence="5" id="KW-1185">Reference proteome</keyword>
<dbReference type="InterPro" id="IPR047951">
    <property type="entry name" value="Transpos_ISL3"/>
</dbReference>
<evidence type="ECO:0000259" key="2">
    <source>
        <dbReference type="Pfam" id="PF13542"/>
    </source>
</evidence>
<feature type="domain" description="Transposase IS204/IS1001/IS1096/IS1165 DDE" evidence="1">
    <location>
        <begin position="153"/>
        <end position="393"/>
    </location>
</feature>
<gene>
    <name evidence="4" type="ORF">SAMN04488134_10872</name>
</gene>
<dbReference type="STRING" id="872970.SAMN04488134_10872"/>
<dbReference type="Pfam" id="PF01610">
    <property type="entry name" value="DDE_Tnp_ISL3"/>
    <property type="match status" value="1"/>
</dbReference>
<dbReference type="PANTHER" id="PTHR33498:SF1">
    <property type="entry name" value="TRANSPOSASE FOR INSERTION SEQUENCE ELEMENT IS1557"/>
    <property type="match status" value="1"/>
</dbReference>
<name>A0A1H8Q7Q0_9BACI</name>
<feature type="domain" description="Transposase IS204/IS1001/IS1096/IS1165 helix-turn-helix" evidence="2">
    <location>
        <begin position="88"/>
        <end position="138"/>
    </location>
</feature>
<dbReference type="InterPro" id="IPR002560">
    <property type="entry name" value="Transposase_DDE"/>
</dbReference>
<dbReference type="EMBL" id="FODJ01000008">
    <property type="protein sequence ID" value="SEO50272.1"/>
    <property type="molecule type" value="Genomic_DNA"/>
</dbReference>
<sequence>MHSNISLPGLEEFRIKKSKEQAGVFHIHLELGIKSHECPECHAETEKVHDYRIQKIQHTKIFARETRIFYAKRRYRCSASACGKRFYEQNSLVSRYQRQSKAFKQAVALELIHGKNFRDIALRFNTSPTTIMRRFDEVGASLLEETKTLPPIIAIDEYKGDAGGEKYQTLIADPIKRTPLEILPDRKKETVKAYLKKHGQQVDMVVMDMSPSFKAAVDQALGKPIVVADRFHFCRYINWALERVKREEQKTFSTYDRKKCKRMKHVFHKKKEHLSEKQHWYLMRYLNLSEGLRKAYDLKEAYRIWFEEAKTLGYTDLSTLKEHLYDFYERVRTAEIPAFTKAIETFKNWQKEILNSFAFDLHNGYIEGMNNQTKVIKRNAFGFRRFDRFRLKILLHHQYKHINTRVL</sequence>
<protein>
    <submittedName>
        <fullName evidence="4">Transposase</fullName>
    </submittedName>
</protein>
<proteinExistence type="predicted"/>